<dbReference type="EMBL" id="JAAIVJ010000003">
    <property type="protein sequence ID" value="NEY90253.1"/>
    <property type="molecule type" value="Genomic_DNA"/>
</dbReference>
<dbReference type="Proteomes" id="UP000477782">
    <property type="component" value="Unassembled WGS sequence"/>
</dbReference>
<protein>
    <submittedName>
        <fullName evidence="3">Sugar transporter</fullName>
    </submittedName>
</protein>
<dbReference type="PANTHER" id="PTHR32309:SF13">
    <property type="entry name" value="FERRIC ENTEROBACTIN TRANSPORT PROTEIN FEPE"/>
    <property type="match status" value="1"/>
</dbReference>
<dbReference type="GO" id="GO:0005886">
    <property type="term" value="C:plasma membrane"/>
    <property type="evidence" value="ECO:0007669"/>
    <property type="project" value="TreeGrafter"/>
</dbReference>
<dbReference type="InterPro" id="IPR050445">
    <property type="entry name" value="Bact_polysacc_biosynth/exp"/>
</dbReference>
<dbReference type="GO" id="GO:0004713">
    <property type="term" value="F:protein tyrosine kinase activity"/>
    <property type="evidence" value="ECO:0007669"/>
    <property type="project" value="TreeGrafter"/>
</dbReference>
<sequence length="379" mass="41541">MLAEASAAAGPMASPAHIKPRHRLLFLSFLVVILLPVLVSAVYLWGVAKDQYASTVGFSVRREDASAAADILGGLTSLTKSSSSDTDILYEYLRSQKLVADMDARVDLRTTWSKPWGDPVFTFDADGSIEDLVDYWQRMVQTSYDSTTGLIEVRVLAFEPADATEIAQALLDESARMINDLSAAAREDAVRYSRSDLQAAEDRLRTAREAVTAFRVKNQIVDPTTDFQIQAGLVGTLENQLAEAQIEIDLLADAAQNDPRLVQARRRAEVIVARIAAERAKVGAEGGQKDLAALAADYERLLVDREFAEKAYVAALSAYDSAKAESLRTSRYLAAHVLPTTAEVSRYPERLSILGLLVLFLGLIWSIGVLVAYSLKDRR</sequence>
<dbReference type="AlphaFoldDB" id="A0A6M0QUD4"/>
<name>A0A6M0QUD4_9RHOB</name>
<keyword evidence="2" id="KW-1133">Transmembrane helix</keyword>
<keyword evidence="1" id="KW-0175">Coiled coil</keyword>
<feature type="transmembrane region" description="Helical" evidence="2">
    <location>
        <begin position="353"/>
        <end position="375"/>
    </location>
</feature>
<dbReference type="PANTHER" id="PTHR32309">
    <property type="entry name" value="TYROSINE-PROTEIN KINASE"/>
    <property type="match status" value="1"/>
</dbReference>
<feature type="coiled-coil region" evidence="1">
    <location>
        <begin position="197"/>
        <end position="254"/>
    </location>
</feature>
<reference evidence="3 4" key="1">
    <citation type="submission" date="2020-02" db="EMBL/GenBank/DDBJ databases">
        <authorList>
            <person name="Chen W.-M."/>
        </authorList>
    </citation>
    <scope>NUCLEOTIDE SEQUENCE [LARGE SCALE GENOMIC DNA]</scope>
    <source>
        <strain evidence="3 4">KMS-5</strain>
    </source>
</reference>
<evidence type="ECO:0000313" key="3">
    <source>
        <dbReference type="EMBL" id="NEY90253.1"/>
    </source>
</evidence>
<evidence type="ECO:0000313" key="4">
    <source>
        <dbReference type="Proteomes" id="UP000477782"/>
    </source>
</evidence>
<keyword evidence="3" id="KW-0813">Transport</keyword>
<keyword evidence="2" id="KW-0812">Transmembrane</keyword>
<feature type="transmembrane region" description="Helical" evidence="2">
    <location>
        <begin position="24"/>
        <end position="45"/>
    </location>
</feature>
<organism evidence="3 4">
    <name type="scientific">Tabrizicola oligotrophica</name>
    <dbReference type="NCBI Taxonomy" id="2710650"/>
    <lineage>
        <taxon>Bacteria</taxon>
        <taxon>Pseudomonadati</taxon>
        <taxon>Pseudomonadota</taxon>
        <taxon>Alphaproteobacteria</taxon>
        <taxon>Rhodobacterales</taxon>
        <taxon>Paracoccaceae</taxon>
        <taxon>Tabrizicola</taxon>
    </lineage>
</organism>
<keyword evidence="4" id="KW-1185">Reference proteome</keyword>
<evidence type="ECO:0000256" key="2">
    <source>
        <dbReference type="SAM" id="Phobius"/>
    </source>
</evidence>
<proteinExistence type="predicted"/>
<comment type="caution">
    <text evidence="3">The sequence shown here is derived from an EMBL/GenBank/DDBJ whole genome shotgun (WGS) entry which is preliminary data.</text>
</comment>
<gene>
    <name evidence="3" type="ORF">G4Z14_08070</name>
</gene>
<accession>A0A6M0QUD4</accession>
<keyword evidence="2" id="KW-0472">Membrane</keyword>
<keyword evidence="3" id="KW-0762">Sugar transport</keyword>
<evidence type="ECO:0000256" key="1">
    <source>
        <dbReference type="SAM" id="Coils"/>
    </source>
</evidence>